<reference evidence="3" key="1">
    <citation type="submission" date="2012-06" db="EMBL/GenBank/DDBJ databases">
        <title>The complete genome of Flexibacter litoralis DSM 6794.</title>
        <authorList>
            <person name="Lucas S."/>
            <person name="Copeland A."/>
            <person name="Lapidus A."/>
            <person name="Glavina del Rio T."/>
            <person name="Dalin E."/>
            <person name="Tice H."/>
            <person name="Bruce D."/>
            <person name="Goodwin L."/>
            <person name="Pitluck S."/>
            <person name="Peters L."/>
            <person name="Ovchinnikova G."/>
            <person name="Lu M."/>
            <person name="Kyrpides N."/>
            <person name="Mavromatis K."/>
            <person name="Ivanova N."/>
            <person name="Brettin T."/>
            <person name="Detter J.C."/>
            <person name="Han C."/>
            <person name="Larimer F."/>
            <person name="Land M."/>
            <person name="Hauser L."/>
            <person name="Markowitz V."/>
            <person name="Cheng J.-F."/>
            <person name="Hugenholtz P."/>
            <person name="Woyke T."/>
            <person name="Wu D."/>
            <person name="Spring S."/>
            <person name="Lang E."/>
            <person name="Kopitz M."/>
            <person name="Brambilla E."/>
            <person name="Klenk H.-P."/>
            <person name="Eisen J.A."/>
        </authorList>
    </citation>
    <scope>NUCLEOTIDE SEQUENCE [LARGE SCALE GENOMIC DNA]</scope>
    <source>
        <strain evidence="3">ATCC 23117 / DSM 6794 / NBRC 15988 / NCIMB 1366 / Sio-4</strain>
    </source>
</reference>
<organism evidence="2 3">
    <name type="scientific">Bernardetia litoralis (strain ATCC 23117 / DSM 6794 / NBRC 15988 / NCIMB 1366 / Fx l1 / Sio-4)</name>
    <name type="common">Flexibacter litoralis</name>
    <dbReference type="NCBI Taxonomy" id="880071"/>
    <lineage>
        <taxon>Bacteria</taxon>
        <taxon>Pseudomonadati</taxon>
        <taxon>Bacteroidota</taxon>
        <taxon>Cytophagia</taxon>
        <taxon>Cytophagales</taxon>
        <taxon>Bernardetiaceae</taxon>
        <taxon>Bernardetia</taxon>
    </lineage>
</organism>
<dbReference type="SUPFAM" id="SSF49299">
    <property type="entry name" value="PKD domain"/>
    <property type="match status" value="1"/>
</dbReference>
<dbReference type="InterPro" id="IPR000601">
    <property type="entry name" value="PKD_dom"/>
</dbReference>
<dbReference type="InterPro" id="IPR026341">
    <property type="entry name" value="T9SS_type_B"/>
</dbReference>
<dbReference type="Pfam" id="PF13585">
    <property type="entry name" value="CHU_C"/>
    <property type="match status" value="1"/>
</dbReference>
<dbReference type="PROSITE" id="PS50093">
    <property type="entry name" value="PKD"/>
    <property type="match status" value="1"/>
</dbReference>
<evidence type="ECO:0000313" key="2">
    <source>
        <dbReference type="EMBL" id="AFM06041.1"/>
    </source>
</evidence>
<dbReference type="AlphaFoldDB" id="I4AQ06"/>
<evidence type="ECO:0000313" key="3">
    <source>
        <dbReference type="Proteomes" id="UP000006054"/>
    </source>
</evidence>
<protein>
    <recommendedName>
        <fullName evidence="1">PKD domain-containing protein</fullName>
    </recommendedName>
</protein>
<sequence precursor="true">MNLKNRKYLPSSFSFIVLTIFLFLLSFGKHTLLAQTPCFDVANIKGCAPLTVNVTDCSGADPNLVFYRFGGARVQRETIFTFQEPGIYSISQLINTGGTGGDSVRRENIIEVFAPKVVDFTVLRCADKKVRVQINEDYYDSYKIDFGDNQSIIIGDNEFAEHTYNSENNFTITVRGLFTDGAENCTPSSKIITPVGDFLPPQVTRFETFENGNAKIDYILQTELPHSLEIMTSNGFEKIDSISVGSTSFMIENVLPNAIYRISVQDICSNQTESSSLFYVADVFLRGEENYIDINWTKVTGIDDTEFVKYTLLKDGNSIYDTTDVSITRIFDEAVVCKVTYCYQLETEFASGLKIISPKRCILAASNVLPPSVFDVYASFTPTGQTVFSWSYPVSLLGAVVTGTKITRKNNLGIENNYTLNSTDSTFEDRAVNIETAPYCYSISYTNACDLTSEPSPFICPIILKMEGDTRQKEGTLYFDWTSFEGIPTNNYILEQTDSLGKEPFSTQSVSSSGTYSIDIGSQENQTSYIRIRADLGDSVTYSNTIRIDFNSYINFPNIFTPNGDNLNDTYGVESKFIKEFEMIIFNRWGEGVFQTNDINERWEGRYRNNLAPSGEYTLKIVATDQRNRKYIFTEMVKLMR</sequence>
<dbReference type="CDD" id="cd00146">
    <property type="entry name" value="PKD"/>
    <property type="match status" value="1"/>
</dbReference>
<name>I4AQ06_BERLS</name>
<dbReference type="HOGENOM" id="CLU_402124_0_0_10"/>
<dbReference type="NCBIfam" id="TIGR04131">
    <property type="entry name" value="Bac_Flav_CTERM"/>
    <property type="match status" value="1"/>
</dbReference>
<dbReference type="InterPro" id="IPR035986">
    <property type="entry name" value="PKD_dom_sf"/>
</dbReference>
<accession>I4AQ06</accession>
<gene>
    <name evidence="2" type="ordered locus">Fleli_3729</name>
</gene>
<proteinExistence type="predicted"/>
<dbReference type="PATRIC" id="fig|880071.3.peg.3734"/>
<keyword evidence="3" id="KW-1185">Reference proteome</keyword>
<dbReference type="OrthoDB" id="631648at2"/>
<dbReference type="STRING" id="880071.Fleli_3729"/>
<dbReference type="eggNOG" id="COG3291">
    <property type="taxonomic scope" value="Bacteria"/>
</dbReference>
<dbReference type="EMBL" id="CP003345">
    <property type="protein sequence ID" value="AFM06041.1"/>
    <property type="molecule type" value="Genomic_DNA"/>
</dbReference>
<feature type="domain" description="PKD" evidence="1">
    <location>
        <begin position="141"/>
        <end position="174"/>
    </location>
</feature>
<dbReference type="Proteomes" id="UP000006054">
    <property type="component" value="Chromosome"/>
</dbReference>
<dbReference type="KEGG" id="fli:Fleli_3729"/>
<dbReference type="RefSeq" id="WP_014799465.1">
    <property type="nucleotide sequence ID" value="NC_018018.1"/>
</dbReference>
<evidence type="ECO:0000259" key="1">
    <source>
        <dbReference type="PROSITE" id="PS50093"/>
    </source>
</evidence>